<feature type="transmembrane region" description="Helical" evidence="1">
    <location>
        <begin position="44"/>
        <end position="65"/>
    </location>
</feature>
<comment type="caution">
    <text evidence="2">The sequence shown here is derived from an EMBL/GenBank/DDBJ whole genome shotgun (WGS) entry which is preliminary data.</text>
</comment>
<organism evidence="2 3">
    <name type="scientific">Colletotrichum tanaceti</name>
    <dbReference type="NCBI Taxonomy" id="1306861"/>
    <lineage>
        <taxon>Eukaryota</taxon>
        <taxon>Fungi</taxon>
        <taxon>Dikarya</taxon>
        <taxon>Ascomycota</taxon>
        <taxon>Pezizomycotina</taxon>
        <taxon>Sordariomycetes</taxon>
        <taxon>Hypocreomycetidae</taxon>
        <taxon>Glomerellales</taxon>
        <taxon>Glomerellaceae</taxon>
        <taxon>Colletotrichum</taxon>
        <taxon>Colletotrichum destructivum species complex</taxon>
    </lineage>
</organism>
<dbReference type="AlphaFoldDB" id="A0A4U6X2F8"/>
<keyword evidence="3" id="KW-1185">Reference proteome</keyword>
<protein>
    <submittedName>
        <fullName evidence="2">Uncharacterized protein</fullName>
    </submittedName>
</protein>
<reference evidence="2 3" key="1">
    <citation type="journal article" date="2019" name="PLoS ONE">
        <title>Comparative genome analysis indicates high evolutionary potential of pathogenicity genes in Colletotrichum tanaceti.</title>
        <authorList>
            <person name="Lelwala R.V."/>
            <person name="Korhonen P.K."/>
            <person name="Young N.D."/>
            <person name="Scott J.B."/>
            <person name="Ades P.A."/>
            <person name="Gasser R.B."/>
            <person name="Taylor P.W.J."/>
        </authorList>
    </citation>
    <scope>NUCLEOTIDE SEQUENCE [LARGE SCALE GENOMIC DNA]</scope>
    <source>
        <strain evidence="2">BRIP57314</strain>
    </source>
</reference>
<evidence type="ECO:0000313" key="3">
    <source>
        <dbReference type="Proteomes" id="UP000310108"/>
    </source>
</evidence>
<keyword evidence="1" id="KW-0472">Membrane</keyword>
<sequence>MVLCLMRPHANPSSVRDGWQGTYAMSIVECQICHHPCQARGFGFLNVITVAKRIVISLSLFVFMFI</sequence>
<evidence type="ECO:0000256" key="1">
    <source>
        <dbReference type="SAM" id="Phobius"/>
    </source>
</evidence>
<dbReference type="Proteomes" id="UP000310108">
    <property type="component" value="Unassembled WGS sequence"/>
</dbReference>
<dbReference type="EMBL" id="PJEX01000661">
    <property type="protein sequence ID" value="TKW48949.1"/>
    <property type="molecule type" value="Genomic_DNA"/>
</dbReference>
<name>A0A4U6X2F8_9PEZI</name>
<keyword evidence="1" id="KW-0812">Transmembrane</keyword>
<keyword evidence="1" id="KW-1133">Transmembrane helix</keyword>
<proteinExistence type="predicted"/>
<gene>
    <name evidence="2" type="ORF">CTA1_10547</name>
</gene>
<evidence type="ECO:0000313" key="2">
    <source>
        <dbReference type="EMBL" id="TKW48949.1"/>
    </source>
</evidence>
<accession>A0A4U6X2F8</accession>